<keyword evidence="7 8" id="KW-0998">Cell outer membrane</keyword>
<evidence type="ECO:0000256" key="5">
    <source>
        <dbReference type="ARBA" id="ARBA00023077"/>
    </source>
</evidence>
<comment type="similarity">
    <text evidence="8 9">Belongs to the TonB-dependent receptor family.</text>
</comment>
<evidence type="ECO:0000256" key="9">
    <source>
        <dbReference type="RuleBase" id="RU003357"/>
    </source>
</evidence>
<evidence type="ECO:0000256" key="4">
    <source>
        <dbReference type="ARBA" id="ARBA00022692"/>
    </source>
</evidence>
<evidence type="ECO:0000313" key="14">
    <source>
        <dbReference type="EMBL" id="RKQ73692.1"/>
    </source>
</evidence>
<keyword evidence="6 8" id="KW-0472">Membrane</keyword>
<dbReference type="InterPro" id="IPR039426">
    <property type="entry name" value="TonB-dep_rcpt-like"/>
</dbReference>
<dbReference type="PANTHER" id="PTHR30069">
    <property type="entry name" value="TONB-DEPENDENT OUTER MEMBRANE RECEPTOR"/>
    <property type="match status" value="1"/>
</dbReference>
<keyword evidence="14" id="KW-0675">Receptor</keyword>
<dbReference type="Pfam" id="PF00593">
    <property type="entry name" value="TonB_dep_Rec_b-barrel"/>
    <property type="match status" value="1"/>
</dbReference>
<comment type="subcellular location">
    <subcellularLocation>
        <location evidence="1 8">Cell outer membrane</location>
        <topology evidence="1 8">Multi-pass membrane protein</topology>
    </subcellularLocation>
</comment>
<evidence type="ECO:0000259" key="12">
    <source>
        <dbReference type="Pfam" id="PF00593"/>
    </source>
</evidence>
<dbReference type="PROSITE" id="PS52016">
    <property type="entry name" value="TONB_DEPENDENT_REC_3"/>
    <property type="match status" value="1"/>
</dbReference>
<feature type="domain" description="TonB-dependent receptor-like beta-barrel" evidence="12">
    <location>
        <begin position="315"/>
        <end position="650"/>
    </location>
</feature>
<dbReference type="InterPro" id="IPR037066">
    <property type="entry name" value="Plug_dom_sf"/>
</dbReference>
<dbReference type="Gene3D" id="2.170.130.10">
    <property type="entry name" value="TonB-dependent receptor, plug domain"/>
    <property type="match status" value="1"/>
</dbReference>
<reference evidence="14 15" key="1">
    <citation type="submission" date="2018-10" db="EMBL/GenBank/DDBJ databases">
        <title>Comparative analysis of microorganisms from saline springs in Andes Mountain Range, Colombia.</title>
        <authorList>
            <person name="Rubin E."/>
        </authorList>
    </citation>
    <scope>NUCLEOTIDE SEQUENCE [LARGE SCALE GENOMIC DNA]</scope>
    <source>
        <strain evidence="14 15">USBA 36</strain>
    </source>
</reference>
<dbReference type="InterPro" id="IPR012910">
    <property type="entry name" value="Plug_dom"/>
</dbReference>
<feature type="compositionally biased region" description="Basic and acidic residues" evidence="10">
    <location>
        <begin position="223"/>
        <end position="233"/>
    </location>
</feature>
<evidence type="ECO:0000256" key="11">
    <source>
        <dbReference type="SAM" id="SignalP"/>
    </source>
</evidence>
<keyword evidence="4 8" id="KW-0812">Transmembrane</keyword>
<feature type="domain" description="TonB-dependent receptor plug" evidence="13">
    <location>
        <begin position="56"/>
        <end position="154"/>
    </location>
</feature>
<dbReference type="GO" id="GO:0044718">
    <property type="term" value="P:siderophore transmembrane transport"/>
    <property type="evidence" value="ECO:0007669"/>
    <property type="project" value="TreeGrafter"/>
</dbReference>
<keyword evidence="3 8" id="KW-1134">Transmembrane beta strand</keyword>
<keyword evidence="11" id="KW-0732">Signal</keyword>
<sequence length="681" mass="73516">MNFQSLRAGVSLLALMAVPFSAAPLAAQQAEPVTLQPVVIEIAPLKSTQEELVEGSAVLAGDDLERRRAPTLGETLARTPGVANSDFGPGAGRPVIRGQGAARVRVLQNGLDTFDASTASPDHAVVTPMDSAERVEVLRGPAALLYGSSAVGGVVSVTDGRIPMHRPKDLVEGMARLGFSTGSSALEGVGSASLAAGNNVVLHLEGFSSDASDYRVNGFASEEAREEGLKGKVENSAVERSGGSVGASYLGERGYAGFAVSGYSSLYGIPGGHEHEHEEGEEEEEDHDHEHGGVRIDMQQTRYDARFGLYEPLPFLEEASLRLGHADYRHLELEGDEVGTIFENRGWEGRLDLTHKPIFGLKGVFGVQASRRDFQAVGEEAFVPPTITDNAALFLVERYETGPWQFTGGGRLETQTVEADGLGLERDFTAVSVSAGASYRLSTDYTVGVSLSRTERAPNAEELFSDGPHLATDSYEIGNTELGKEEALHAELSLRKVRGPVTGAVNLFATRYRDYIFRDFTGGERDGLQELRYRQTDADFHGFEVEAAWTFLDRPGLALSLDGSLDYVRAENRETGEDLPLIPPLGYTIGINAYTNHVDYRLELAGAAEQDRTGANETETDGYAFLNASLAFRPIAGNDDFVLHVQGRNLTDSEGRNHISLLKDEAPLRGRELRVVGTVRF</sequence>
<dbReference type="Pfam" id="PF07715">
    <property type="entry name" value="Plug"/>
    <property type="match status" value="1"/>
</dbReference>
<accession>A0A420WS93</accession>
<evidence type="ECO:0000256" key="10">
    <source>
        <dbReference type="SAM" id="MobiDB-lite"/>
    </source>
</evidence>
<gene>
    <name evidence="14" type="ORF">BCL74_1483</name>
</gene>
<evidence type="ECO:0000256" key="7">
    <source>
        <dbReference type="ARBA" id="ARBA00023237"/>
    </source>
</evidence>
<feature type="region of interest" description="Disordered" evidence="10">
    <location>
        <begin position="269"/>
        <end position="291"/>
    </location>
</feature>
<dbReference type="InterPro" id="IPR000531">
    <property type="entry name" value="Beta-barrel_TonB"/>
</dbReference>
<dbReference type="Gene3D" id="2.40.170.20">
    <property type="entry name" value="TonB-dependent receptor, beta-barrel domain"/>
    <property type="match status" value="1"/>
</dbReference>
<dbReference type="SUPFAM" id="SSF56935">
    <property type="entry name" value="Porins"/>
    <property type="match status" value="1"/>
</dbReference>
<evidence type="ECO:0000256" key="2">
    <source>
        <dbReference type="ARBA" id="ARBA00022448"/>
    </source>
</evidence>
<evidence type="ECO:0000313" key="15">
    <source>
        <dbReference type="Proteomes" id="UP000277424"/>
    </source>
</evidence>
<dbReference type="InterPro" id="IPR036942">
    <property type="entry name" value="Beta-barrel_TonB_sf"/>
</dbReference>
<comment type="caution">
    <text evidence="14">The sequence shown here is derived from an EMBL/GenBank/DDBJ whole genome shotgun (WGS) entry which is preliminary data.</text>
</comment>
<feature type="chain" id="PRO_5019278079" evidence="11">
    <location>
        <begin position="23"/>
        <end position="681"/>
    </location>
</feature>
<dbReference type="PANTHER" id="PTHR30069:SF40">
    <property type="entry name" value="TONB-DEPENDENT RECEPTOR NMB0964-RELATED"/>
    <property type="match status" value="1"/>
</dbReference>
<feature type="signal peptide" evidence="11">
    <location>
        <begin position="1"/>
        <end position="22"/>
    </location>
</feature>
<keyword evidence="2 8" id="KW-0813">Transport</keyword>
<dbReference type="GO" id="GO:0009279">
    <property type="term" value="C:cell outer membrane"/>
    <property type="evidence" value="ECO:0007669"/>
    <property type="project" value="UniProtKB-SubCell"/>
</dbReference>
<evidence type="ECO:0000259" key="13">
    <source>
        <dbReference type="Pfam" id="PF07715"/>
    </source>
</evidence>
<proteinExistence type="inferred from homology"/>
<evidence type="ECO:0000256" key="8">
    <source>
        <dbReference type="PROSITE-ProRule" id="PRU01360"/>
    </source>
</evidence>
<dbReference type="AlphaFoldDB" id="A0A420WS93"/>
<organism evidence="14 15">
    <name type="scientific">Oceanibaculum indicum</name>
    <dbReference type="NCBI Taxonomy" id="526216"/>
    <lineage>
        <taxon>Bacteria</taxon>
        <taxon>Pseudomonadati</taxon>
        <taxon>Pseudomonadota</taxon>
        <taxon>Alphaproteobacteria</taxon>
        <taxon>Rhodospirillales</taxon>
        <taxon>Oceanibaculaceae</taxon>
        <taxon>Oceanibaculum</taxon>
    </lineage>
</organism>
<dbReference type="Proteomes" id="UP000277424">
    <property type="component" value="Unassembled WGS sequence"/>
</dbReference>
<protein>
    <submittedName>
        <fullName evidence="14">Iron complex outermembrane receptor protein</fullName>
    </submittedName>
</protein>
<keyword evidence="5 9" id="KW-0798">TonB box</keyword>
<evidence type="ECO:0000256" key="6">
    <source>
        <dbReference type="ARBA" id="ARBA00023136"/>
    </source>
</evidence>
<evidence type="ECO:0000256" key="1">
    <source>
        <dbReference type="ARBA" id="ARBA00004571"/>
    </source>
</evidence>
<name>A0A420WS93_9PROT</name>
<evidence type="ECO:0000256" key="3">
    <source>
        <dbReference type="ARBA" id="ARBA00022452"/>
    </source>
</evidence>
<dbReference type="RefSeq" id="WP_183077890.1">
    <property type="nucleotide sequence ID" value="NZ_RBIG01000001.1"/>
</dbReference>
<dbReference type="EMBL" id="RBIG01000001">
    <property type="protein sequence ID" value="RKQ73692.1"/>
    <property type="molecule type" value="Genomic_DNA"/>
</dbReference>
<dbReference type="GO" id="GO:0015344">
    <property type="term" value="F:siderophore uptake transmembrane transporter activity"/>
    <property type="evidence" value="ECO:0007669"/>
    <property type="project" value="TreeGrafter"/>
</dbReference>
<feature type="region of interest" description="Disordered" evidence="10">
    <location>
        <begin position="223"/>
        <end position="243"/>
    </location>
</feature>